<organism evidence="2 3">
    <name type="scientific">Rhodocytophaga aerolata</name>
    <dbReference type="NCBI Taxonomy" id="455078"/>
    <lineage>
        <taxon>Bacteria</taxon>
        <taxon>Pseudomonadati</taxon>
        <taxon>Bacteroidota</taxon>
        <taxon>Cytophagia</taxon>
        <taxon>Cytophagales</taxon>
        <taxon>Rhodocytophagaceae</taxon>
        <taxon>Rhodocytophaga</taxon>
    </lineage>
</organism>
<accession>A0ABT8RJF2</accession>
<protein>
    <submittedName>
        <fullName evidence="2">DUF1080 domain-containing protein</fullName>
    </submittedName>
</protein>
<gene>
    <name evidence="2" type="ORF">Q0590_34200</name>
</gene>
<dbReference type="Proteomes" id="UP001168528">
    <property type="component" value="Unassembled WGS sequence"/>
</dbReference>
<name>A0ABT8RJF2_9BACT</name>
<dbReference type="Pfam" id="PF06439">
    <property type="entry name" value="3keto-disac_hyd"/>
    <property type="match status" value="1"/>
</dbReference>
<dbReference type="Gene3D" id="2.60.120.560">
    <property type="entry name" value="Exo-inulinase, domain 1"/>
    <property type="match status" value="1"/>
</dbReference>
<reference evidence="2" key="1">
    <citation type="submission" date="2023-07" db="EMBL/GenBank/DDBJ databases">
        <title>The genome sequence of Rhodocytophaga aerolata KACC 12507.</title>
        <authorList>
            <person name="Zhang X."/>
        </authorList>
    </citation>
    <scope>NUCLEOTIDE SEQUENCE</scope>
    <source>
        <strain evidence="2">KACC 12507</strain>
    </source>
</reference>
<dbReference type="InterPro" id="IPR010496">
    <property type="entry name" value="AL/BT2_dom"/>
</dbReference>
<evidence type="ECO:0000313" key="3">
    <source>
        <dbReference type="Proteomes" id="UP001168528"/>
    </source>
</evidence>
<comment type="caution">
    <text evidence="2">The sequence shown here is derived from an EMBL/GenBank/DDBJ whole genome shotgun (WGS) entry which is preliminary data.</text>
</comment>
<dbReference type="EMBL" id="JAUKPO010000056">
    <property type="protein sequence ID" value="MDO1451378.1"/>
    <property type="molecule type" value="Genomic_DNA"/>
</dbReference>
<keyword evidence="3" id="KW-1185">Reference proteome</keyword>
<feature type="domain" description="3-keto-alpha-glucoside-1,2-lyase/3-keto-2-hydroxy-glucal hydratase" evidence="1">
    <location>
        <begin position="42"/>
        <end position="218"/>
    </location>
</feature>
<sequence length="220" mass="24823">MMLSYYKYVSLTAICFLLGFTLPRHLSGHLLAKKESVKQKEKWTRIFDGKTLKGWHAIPGGEWKVEDGAIVGRSNKTDQRHGLLVTDKSYQDFEIRIHYKAIKGNSGLYFRVDEVGGVVGVNGFQAEIDPERDAGGLYETGGRAWVVQPTAEDVKKWYKPDAWNQMTVRAEKGHIVVHVNGHKTAELFNDPGRLKGHIALQLHGGQDMHVLFKDIELRGL</sequence>
<evidence type="ECO:0000313" key="2">
    <source>
        <dbReference type="EMBL" id="MDO1451378.1"/>
    </source>
</evidence>
<dbReference type="RefSeq" id="WP_302042176.1">
    <property type="nucleotide sequence ID" value="NZ_JAUKPO010000056.1"/>
</dbReference>
<proteinExistence type="predicted"/>
<evidence type="ECO:0000259" key="1">
    <source>
        <dbReference type="Pfam" id="PF06439"/>
    </source>
</evidence>